<reference evidence="1 2" key="3">
    <citation type="journal article" date="2022" name="Microbiol. Spectr.">
        <title>Folding features and dynamics of 3D genome architecture in plant fungal pathogens.</title>
        <authorList>
            <person name="Xia C."/>
        </authorList>
    </citation>
    <scope>NUCLEOTIDE SEQUENCE [LARGE SCALE GENOMIC DNA]</scope>
    <source>
        <strain evidence="1 2">93-210</strain>
    </source>
</reference>
<reference evidence="2" key="2">
    <citation type="journal article" date="2018" name="Mol. Plant Microbe Interact.">
        <title>Genome sequence resources for the wheat stripe rust pathogen (Puccinia striiformis f. sp. tritici) and the barley stripe rust pathogen (Puccinia striiformis f. sp. hordei).</title>
        <authorList>
            <person name="Xia C."/>
            <person name="Wang M."/>
            <person name="Yin C."/>
            <person name="Cornejo O.E."/>
            <person name="Hulbert S.H."/>
            <person name="Chen X."/>
        </authorList>
    </citation>
    <scope>NUCLEOTIDE SEQUENCE [LARGE SCALE GENOMIC DNA]</scope>
    <source>
        <strain evidence="2">93-210</strain>
    </source>
</reference>
<name>A0ACC0EEP6_9BASI</name>
<proteinExistence type="predicted"/>
<gene>
    <name evidence="1" type="ORF">MJO28_006923</name>
</gene>
<reference evidence="2" key="1">
    <citation type="journal article" date="2018" name="BMC Genomics">
        <title>Genomic insights into host adaptation between the wheat stripe rust pathogen (Puccinia striiformis f. sp. tritici) and the barley stripe rust pathogen (Puccinia striiformis f. sp. hordei).</title>
        <authorList>
            <person name="Xia C."/>
            <person name="Wang M."/>
            <person name="Yin C."/>
            <person name="Cornejo O.E."/>
            <person name="Hulbert S.H."/>
            <person name="Chen X."/>
        </authorList>
    </citation>
    <scope>NUCLEOTIDE SEQUENCE [LARGE SCALE GENOMIC DNA]</scope>
    <source>
        <strain evidence="2">93-210</strain>
    </source>
</reference>
<evidence type="ECO:0000313" key="2">
    <source>
        <dbReference type="Proteomes" id="UP001060170"/>
    </source>
</evidence>
<dbReference type="EMBL" id="CM045871">
    <property type="protein sequence ID" value="KAI7951239.1"/>
    <property type="molecule type" value="Genomic_DNA"/>
</dbReference>
<comment type="caution">
    <text evidence="1">The sequence shown here is derived from an EMBL/GenBank/DDBJ whole genome shotgun (WGS) entry which is preliminary data.</text>
</comment>
<organism evidence="1 2">
    <name type="scientific">Puccinia striiformis f. sp. tritici</name>
    <dbReference type="NCBI Taxonomy" id="168172"/>
    <lineage>
        <taxon>Eukaryota</taxon>
        <taxon>Fungi</taxon>
        <taxon>Dikarya</taxon>
        <taxon>Basidiomycota</taxon>
        <taxon>Pucciniomycotina</taxon>
        <taxon>Pucciniomycetes</taxon>
        <taxon>Pucciniales</taxon>
        <taxon>Pucciniaceae</taxon>
        <taxon>Puccinia</taxon>
    </lineage>
</organism>
<dbReference type="Proteomes" id="UP001060170">
    <property type="component" value="Chromosome 7"/>
</dbReference>
<evidence type="ECO:0000313" key="1">
    <source>
        <dbReference type="EMBL" id="KAI7951239.1"/>
    </source>
</evidence>
<keyword evidence="2" id="KW-1185">Reference proteome</keyword>
<protein>
    <submittedName>
        <fullName evidence="1">Uncharacterized protein</fullName>
    </submittedName>
</protein>
<accession>A0ACC0EEP6</accession>
<sequence>MVKASKAVLAQRRRYAREKVKRELQKQKSPKENIKKVKKNKVYQNTIVIGSESDDNAIEVLNSESDDNALEVLEEINKNDQYQEAKIIARNQANGLVQYDNLGADKKTSENDSDVTDKDLWPLFSGGILPRQDLAKRRQLKSGQKSYQQLTLCPALVPGSTNCDWKRCQIEALGNNIHMMSRYVIHLEPVKAVAEDPTIDPHLEFAILEEDVSANQNNELKAHSKWEELNSALNADTLHYQKKEKIGKKFELPKSMINNIYLYNNLCLEYTLNGTPCPNATASLLAAQSAIKQCPLSTGP</sequence>